<evidence type="ECO:0000313" key="2">
    <source>
        <dbReference type="Proteomes" id="UP000531594"/>
    </source>
</evidence>
<name>A0A7X0HMN4_9BACI</name>
<dbReference type="AlphaFoldDB" id="A0A7X0HMN4"/>
<reference evidence="1 2" key="1">
    <citation type="submission" date="2020-08" db="EMBL/GenBank/DDBJ databases">
        <title>Genomic Encyclopedia of Type Strains, Phase IV (KMG-IV): sequencing the most valuable type-strain genomes for metagenomic binning, comparative biology and taxonomic classification.</title>
        <authorList>
            <person name="Goeker M."/>
        </authorList>
    </citation>
    <scope>NUCLEOTIDE SEQUENCE [LARGE SCALE GENOMIC DNA]</scope>
    <source>
        <strain evidence="1 2">DSM 5391</strain>
    </source>
</reference>
<dbReference type="EMBL" id="JACHGK010000001">
    <property type="protein sequence ID" value="MBB6443599.1"/>
    <property type="molecule type" value="Genomic_DNA"/>
</dbReference>
<dbReference type="Proteomes" id="UP000531594">
    <property type="component" value="Unassembled WGS sequence"/>
</dbReference>
<organism evidence="1 2">
    <name type="scientific">Bacillus benzoevorans</name>
    <dbReference type="NCBI Taxonomy" id="1456"/>
    <lineage>
        <taxon>Bacteria</taxon>
        <taxon>Bacillati</taxon>
        <taxon>Bacillota</taxon>
        <taxon>Bacilli</taxon>
        <taxon>Bacillales</taxon>
        <taxon>Bacillaceae</taxon>
        <taxon>Bacillus</taxon>
    </lineage>
</organism>
<protein>
    <submittedName>
        <fullName evidence="1">Uncharacterized protein</fullName>
    </submittedName>
</protein>
<gene>
    <name evidence="1" type="ORF">HNR53_000187</name>
</gene>
<dbReference type="RefSeq" id="WP_184521617.1">
    <property type="nucleotide sequence ID" value="NZ_JACHGK010000001.1"/>
</dbReference>
<comment type="caution">
    <text evidence="1">The sequence shown here is derived from an EMBL/GenBank/DDBJ whole genome shotgun (WGS) entry which is preliminary data.</text>
</comment>
<evidence type="ECO:0000313" key="1">
    <source>
        <dbReference type="EMBL" id="MBB6443599.1"/>
    </source>
</evidence>
<sequence length="113" mass="13508">MIMNETFLEVNDYLDLYLLAGSLQDKAWQQQIIGKMQDLPKEKVQREKSLNIDELAKEFRMINTDILDLYHQLHRDPENAGLRDMVSRLEQRRKYLMKKIHAVETKLQHHSSK</sequence>
<keyword evidence="2" id="KW-1185">Reference proteome</keyword>
<accession>A0A7X0HMN4</accession>
<proteinExistence type="predicted"/>